<dbReference type="InterPro" id="IPR050351">
    <property type="entry name" value="BphY/WalK/GraS-like"/>
</dbReference>
<dbReference type="InterPro" id="IPR029016">
    <property type="entry name" value="GAF-like_dom_sf"/>
</dbReference>
<keyword evidence="6" id="KW-0547">Nucleotide-binding</keyword>
<dbReference type="CDD" id="cd00075">
    <property type="entry name" value="HATPase"/>
    <property type="match status" value="1"/>
</dbReference>
<name>A0ABQ5MTB7_9MICC</name>
<evidence type="ECO:0000256" key="8">
    <source>
        <dbReference type="ARBA" id="ARBA00022840"/>
    </source>
</evidence>
<dbReference type="PRINTS" id="PR00344">
    <property type="entry name" value="BCTRLSENSOR"/>
</dbReference>
<gene>
    <name evidence="12" type="ORF">AHIS1636_16550</name>
</gene>
<keyword evidence="13" id="KW-1185">Reference proteome</keyword>
<dbReference type="SMART" id="SM00388">
    <property type="entry name" value="HisKA"/>
    <property type="match status" value="1"/>
</dbReference>
<proteinExistence type="predicted"/>
<dbReference type="Pfam" id="PF00512">
    <property type="entry name" value="HisKA"/>
    <property type="match status" value="1"/>
</dbReference>
<evidence type="ECO:0000256" key="10">
    <source>
        <dbReference type="ARBA" id="ARBA00039401"/>
    </source>
</evidence>
<dbReference type="InterPro" id="IPR003661">
    <property type="entry name" value="HisK_dim/P_dom"/>
</dbReference>
<evidence type="ECO:0000256" key="7">
    <source>
        <dbReference type="ARBA" id="ARBA00022777"/>
    </source>
</evidence>
<dbReference type="Pfam" id="PF02518">
    <property type="entry name" value="HATPase_c"/>
    <property type="match status" value="1"/>
</dbReference>
<dbReference type="Pfam" id="PF13185">
    <property type="entry name" value="GAF_2"/>
    <property type="match status" value="1"/>
</dbReference>
<accession>A0ABQ5MTB7</accession>
<dbReference type="InterPro" id="IPR036097">
    <property type="entry name" value="HisK_dim/P_sf"/>
</dbReference>
<evidence type="ECO:0000256" key="9">
    <source>
        <dbReference type="ARBA" id="ARBA00023012"/>
    </source>
</evidence>
<comment type="subcellular location">
    <subcellularLocation>
        <location evidence="2">Cell membrane</location>
    </subcellularLocation>
</comment>
<dbReference type="InterPro" id="IPR005467">
    <property type="entry name" value="His_kinase_dom"/>
</dbReference>
<evidence type="ECO:0000256" key="4">
    <source>
        <dbReference type="ARBA" id="ARBA00022553"/>
    </source>
</evidence>
<reference evidence="12 13" key="1">
    <citation type="journal article" date="2023" name="Int. J. Syst. Evol. Microbiol.">
        <title>Arthrobacter mangrovi sp. nov., an actinobacterium isolated from the rhizosphere of a mangrove.</title>
        <authorList>
            <person name="Hamada M."/>
            <person name="Saitou S."/>
            <person name="Enomoto N."/>
            <person name="Nanri K."/>
            <person name="Hidaka K."/>
            <person name="Miura T."/>
            <person name="Tamura T."/>
        </authorList>
    </citation>
    <scope>NUCLEOTIDE SEQUENCE [LARGE SCALE GENOMIC DNA]</scope>
    <source>
        <strain evidence="12 13">NBRC 112813</strain>
    </source>
</reference>
<organism evidence="12 13">
    <name type="scientific">Arthrobacter mangrovi</name>
    <dbReference type="NCBI Taxonomy" id="2966350"/>
    <lineage>
        <taxon>Bacteria</taxon>
        <taxon>Bacillati</taxon>
        <taxon>Actinomycetota</taxon>
        <taxon>Actinomycetes</taxon>
        <taxon>Micrococcales</taxon>
        <taxon>Micrococcaceae</taxon>
        <taxon>Arthrobacter</taxon>
    </lineage>
</organism>
<evidence type="ECO:0000256" key="5">
    <source>
        <dbReference type="ARBA" id="ARBA00022679"/>
    </source>
</evidence>
<dbReference type="EMBL" id="BRVS01000006">
    <property type="protein sequence ID" value="GLB67216.1"/>
    <property type="molecule type" value="Genomic_DNA"/>
</dbReference>
<dbReference type="Gene3D" id="3.30.450.40">
    <property type="match status" value="1"/>
</dbReference>
<keyword evidence="8" id="KW-0067">ATP-binding</keyword>
<dbReference type="PROSITE" id="PS50109">
    <property type="entry name" value="HIS_KIN"/>
    <property type="match status" value="1"/>
</dbReference>
<keyword evidence="5" id="KW-0808">Transferase</keyword>
<evidence type="ECO:0000256" key="6">
    <source>
        <dbReference type="ARBA" id="ARBA00022741"/>
    </source>
</evidence>
<evidence type="ECO:0000313" key="12">
    <source>
        <dbReference type="EMBL" id="GLB67216.1"/>
    </source>
</evidence>
<dbReference type="SUPFAM" id="SSF55781">
    <property type="entry name" value="GAF domain-like"/>
    <property type="match status" value="1"/>
</dbReference>
<protein>
    <recommendedName>
        <fullName evidence="10">Sensor-like histidine kinase SenX3</fullName>
        <ecNumber evidence="3">2.7.13.3</ecNumber>
    </recommendedName>
</protein>
<comment type="caution">
    <text evidence="12">The sequence shown here is derived from an EMBL/GenBank/DDBJ whole genome shotgun (WGS) entry which is preliminary data.</text>
</comment>
<dbReference type="SUPFAM" id="SSF47384">
    <property type="entry name" value="Homodimeric domain of signal transducing histidine kinase"/>
    <property type="match status" value="1"/>
</dbReference>
<dbReference type="PANTHER" id="PTHR42878">
    <property type="entry name" value="TWO-COMPONENT HISTIDINE KINASE"/>
    <property type="match status" value="1"/>
</dbReference>
<dbReference type="SMART" id="SM00387">
    <property type="entry name" value="HATPase_c"/>
    <property type="match status" value="1"/>
</dbReference>
<feature type="domain" description="Histidine kinase" evidence="11">
    <location>
        <begin position="212"/>
        <end position="421"/>
    </location>
</feature>
<sequence length="421" mass="44417">MVRAGGVLRDAGLAETDRFEQERLPWMAAYGLPAGWTGRARSAGEPVGARVVPVDQLNRLARTAATVCDAPFAVVNVITADEQHQIAAHGLEPGICSREDSMCAQVFRSGTTTVVPDASADARFRDNPFVTGILGDVRFYVSVPLVAEVALGSLCVFSTDPAALEPKDQAVLESLAEHVADVLQLQFRGRQLDAALAEAALSNERLKTFAGEISHDLRTPLTTVLGHLEIAEDQTADERVAGNLRKASSAGKRMLATLEELLEYSTTDQRLEARQLDLQALMDQVTADIRGLVAQSGARITSSGGSVHGDEAQLRALAQNLLVNAIRYCPADRAPRIRIEPVTEPGVSGIVVHDNGVGIPAADRARVLAPLGRLNRAGEPQGSGLGLAICARVAEAHGGSITIGDSPDGGAAITAAWPDRS</sequence>
<dbReference type="Gene3D" id="1.10.287.130">
    <property type="match status" value="1"/>
</dbReference>
<comment type="catalytic activity">
    <reaction evidence="1">
        <text>ATP + protein L-histidine = ADP + protein N-phospho-L-histidine.</text>
        <dbReference type="EC" id="2.7.13.3"/>
    </reaction>
</comment>
<dbReference type="SMART" id="SM00065">
    <property type="entry name" value="GAF"/>
    <property type="match status" value="1"/>
</dbReference>
<evidence type="ECO:0000256" key="3">
    <source>
        <dbReference type="ARBA" id="ARBA00012438"/>
    </source>
</evidence>
<evidence type="ECO:0000259" key="11">
    <source>
        <dbReference type="PROSITE" id="PS50109"/>
    </source>
</evidence>
<dbReference type="Proteomes" id="UP001209654">
    <property type="component" value="Unassembled WGS sequence"/>
</dbReference>
<dbReference type="EC" id="2.7.13.3" evidence="3"/>
<keyword evidence="7" id="KW-0418">Kinase</keyword>
<dbReference type="InterPro" id="IPR004358">
    <property type="entry name" value="Sig_transdc_His_kin-like_C"/>
</dbReference>
<dbReference type="CDD" id="cd00082">
    <property type="entry name" value="HisKA"/>
    <property type="match status" value="1"/>
</dbReference>
<dbReference type="InterPro" id="IPR003594">
    <property type="entry name" value="HATPase_dom"/>
</dbReference>
<dbReference type="PANTHER" id="PTHR42878:SF7">
    <property type="entry name" value="SENSOR HISTIDINE KINASE GLRK"/>
    <property type="match status" value="1"/>
</dbReference>
<keyword evidence="4" id="KW-0597">Phosphoprotein</keyword>
<dbReference type="SUPFAM" id="SSF55874">
    <property type="entry name" value="ATPase domain of HSP90 chaperone/DNA topoisomerase II/histidine kinase"/>
    <property type="match status" value="1"/>
</dbReference>
<dbReference type="InterPro" id="IPR003018">
    <property type="entry name" value="GAF"/>
</dbReference>
<dbReference type="Gene3D" id="3.30.565.10">
    <property type="entry name" value="Histidine kinase-like ATPase, C-terminal domain"/>
    <property type="match status" value="1"/>
</dbReference>
<keyword evidence="9" id="KW-0902">Two-component regulatory system</keyword>
<evidence type="ECO:0000256" key="1">
    <source>
        <dbReference type="ARBA" id="ARBA00000085"/>
    </source>
</evidence>
<evidence type="ECO:0000256" key="2">
    <source>
        <dbReference type="ARBA" id="ARBA00004236"/>
    </source>
</evidence>
<dbReference type="InterPro" id="IPR036890">
    <property type="entry name" value="HATPase_C_sf"/>
</dbReference>
<evidence type="ECO:0000313" key="13">
    <source>
        <dbReference type="Proteomes" id="UP001209654"/>
    </source>
</evidence>